<evidence type="ECO:0000256" key="10">
    <source>
        <dbReference type="ARBA" id="ARBA00049243"/>
    </source>
</evidence>
<sequence>MSYTPPDFVPPTADTIGKSINCKAAIALEAKKDLIVDTITVGPPQEGEVRIKIAATALCHTDAYTLGGLDPEGLFPCILGHEAAGVVESVGPGVTSVKPGDHVIPCYQANCGECEFCKHPRSNLCSAVRQWTGRGVMKGDDKPRFMYKGQPLFHFMGTSTFSEYTVVHEVAVAKINPKAPLDKVCLLGCGVSTGWGAVWNTARVHEGATAAVFGIGAVGLAVIEGLKLAGAKRIIAVDVNEGKFAAAKEWGATDCVNPKTFEKPIQEVIVDMTNGGVDFSFECVGNVEVMRSALECCHKGWGESVIIGVAPAGTEISTRPFQLVTGRVWRGTAFGGFKSRSEVPGLVERCQTGELSVDKYITHKMPFDKINEGFHMLHEGECLRCVLYF</sequence>
<comment type="similarity">
    <text evidence="2 11">Belongs to the zinc-containing alcohol dehydrogenase family. Class-III subfamily.</text>
</comment>
<evidence type="ECO:0000256" key="4">
    <source>
        <dbReference type="ARBA" id="ARBA00022833"/>
    </source>
</evidence>
<dbReference type="PANTHER" id="PTHR43880:SF12">
    <property type="entry name" value="ALCOHOL DEHYDROGENASE CLASS-3"/>
    <property type="match status" value="1"/>
</dbReference>
<dbReference type="FunFam" id="3.90.180.10:FF:000001">
    <property type="entry name" value="S-(hydroxymethyl)glutathione dehydrogenase"/>
    <property type="match status" value="1"/>
</dbReference>
<comment type="catalytic activity">
    <reaction evidence="7">
        <text>S-(hydroxymethyl)glutathione + NADP(+) = S-formylglutathione + NADPH + H(+)</text>
        <dbReference type="Rhea" id="RHEA:19981"/>
        <dbReference type="ChEBI" id="CHEBI:15378"/>
        <dbReference type="ChEBI" id="CHEBI:57688"/>
        <dbReference type="ChEBI" id="CHEBI:57783"/>
        <dbReference type="ChEBI" id="CHEBI:58349"/>
        <dbReference type="ChEBI" id="CHEBI:58758"/>
        <dbReference type="EC" id="1.1.1.284"/>
    </reaction>
</comment>
<evidence type="ECO:0000256" key="6">
    <source>
        <dbReference type="ARBA" id="ARBA00023027"/>
    </source>
</evidence>
<name>A0A7S3UXM2_9STRA</name>
<dbReference type="GO" id="GO:0046294">
    <property type="term" value="P:formaldehyde catabolic process"/>
    <property type="evidence" value="ECO:0007669"/>
    <property type="project" value="InterPro"/>
</dbReference>
<dbReference type="AlphaFoldDB" id="A0A7S3UXM2"/>
<evidence type="ECO:0000256" key="5">
    <source>
        <dbReference type="ARBA" id="ARBA00023002"/>
    </source>
</evidence>
<dbReference type="Pfam" id="PF00107">
    <property type="entry name" value="ADH_zinc_N"/>
    <property type="match status" value="1"/>
</dbReference>
<organism evidence="14">
    <name type="scientific">Aplanochytrium stocchinoi</name>
    <dbReference type="NCBI Taxonomy" id="215587"/>
    <lineage>
        <taxon>Eukaryota</taxon>
        <taxon>Sar</taxon>
        <taxon>Stramenopiles</taxon>
        <taxon>Bigyra</taxon>
        <taxon>Labyrinthulomycetes</taxon>
        <taxon>Thraustochytrida</taxon>
        <taxon>Thraustochytriidae</taxon>
        <taxon>Aplanochytrium</taxon>
    </lineage>
</organism>
<keyword evidence="6 11" id="KW-0520">NAD</keyword>
<feature type="domain" description="Alcohol dehydrogenase-like C-terminal" evidence="12">
    <location>
        <begin position="217"/>
        <end position="349"/>
    </location>
</feature>
<dbReference type="Pfam" id="PF08240">
    <property type="entry name" value="ADH_N"/>
    <property type="match status" value="1"/>
</dbReference>
<comment type="catalytic activity">
    <reaction evidence="9">
        <text>a secondary alcohol + NAD(+) = a ketone + NADH + H(+)</text>
        <dbReference type="Rhea" id="RHEA:10740"/>
        <dbReference type="ChEBI" id="CHEBI:15378"/>
        <dbReference type="ChEBI" id="CHEBI:17087"/>
        <dbReference type="ChEBI" id="CHEBI:35681"/>
        <dbReference type="ChEBI" id="CHEBI:57540"/>
        <dbReference type="ChEBI" id="CHEBI:57945"/>
        <dbReference type="EC" id="1.1.1.1"/>
    </reaction>
</comment>
<evidence type="ECO:0000256" key="8">
    <source>
        <dbReference type="ARBA" id="ARBA00048110"/>
    </source>
</evidence>
<evidence type="ECO:0000259" key="12">
    <source>
        <dbReference type="Pfam" id="PF00107"/>
    </source>
</evidence>
<evidence type="ECO:0000256" key="2">
    <source>
        <dbReference type="ARBA" id="ARBA00010902"/>
    </source>
</evidence>
<dbReference type="SUPFAM" id="SSF50129">
    <property type="entry name" value="GroES-like"/>
    <property type="match status" value="2"/>
</dbReference>
<dbReference type="PANTHER" id="PTHR43880">
    <property type="entry name" value="ALCOHOL DEHYDROGENASE"/>
    <property type="match status" value="1"/>
</dbReference>
<evidence type="ECO:0000256" key="3">
    <source>
        <dbReference type="ARBA" id="ARBA00022723"/>
    </source>
</evidence>
<keyword evidence="5 11" id="KW-0560">Oxidoreductase</keyword>
<dbReference type="InterPro" id="IPR036291">
    <property type="entry name" value="NAD(P)-bd_dom_sf"/>
</dbReference>
<evidence type="ECO:0000256" key="7">
    <source>
        <dbReference type="ARBA" id="ARBA00047793"/>
    </source>
</evidence>
<comment type="cofactor">
    <cofactor evidence="1 11">
        <name>Zn(2+)</name>
        <dbReference type="ChEBI" id="CHEBI:29105"/>
    </cofactor>
</comment>
<gene>
    <name evidence="14" type="ORF">ASTO00021_LOCUS10362</name>
</gene>
<dbReference type="EMBL" id="HBIN01013709">
    <property type="protein sequence ID" value="CAE0440221.1"/>
    <property type="molecule type" value="Transcribed_RNA"/>
</dbReference>
<comment type="catalytic activity">
    <reaction evidence="8 11">
        <text>S-(hydroxymethyl)glutathione + NAD(+) = S-formylglutathione + NADH + H(+)</text>
        <dbReference type="Rhea" id="RHEA:19985"/>
        <dbReference type="ChEBI" id="CHEBI:15378"/>
        <dbReference type="ChEBI" id="CHEBI:57540"/>
        <dbReference type="ChEBI" id="CHEBI:57688"/>
        <dbReference type="ChEBI" id="CHEBI:57945"/>
        <dbReference type="ChEBI" id="CHEBI:58758"/>
        <dbReference type="EC" id="1.1.1.284"/>
    </reaction>
</comment>
<dbReference type="FunFam" id="3.40.50.720:FF:000003">
    <property type="entry name" value="S-(hydroxymethyl)glutathione dehydrogenase"/>
    <property type="match status" value="1"/>
</dbReference>
<dbReference type="EC" id="1.1.1.284" evidence="11"/>
<dbReference type="InterPro" id="IPR013154">
    <property type="entry name" value="ADH-like_N"/>
</dbReference>
<accession>A0A7S3UXM2</accession>
<protein>
    <recommendedName>
        <fullName evidence="11">S-(hydroxymethyl)glutathione dehydrogenase</fullName>
        <ecNumber evidence="11">1.1.1.284</ecNumber>
    </recommendedName>
</protein>
<reference evidence="14" key="1">
    <citation type="submission" date="2021-01" db="EMBL/GenBank/DDBJ databases">
        <authorList>
            <person name="Corre E."/>
            <person name="Pelletier E."/>
            <person name="Niang G."/>
            <person name="Scheremetjew M."/>
            <person name="Finn R."/>
            <person name="Kale V."/>
            <person name="Holt S."/>
            <person name="Cochrane G."/>
            <person name="Meng A."/>
            <person name="Brown T."/>
            <person name="Cohen L."/>
        </authorList>
    </citation>
    <scope>NUCLEOTIDE SEQUENCE</scope>
    <source>
        <strain evidence="14">GSBS06</strain>
    </source>
</reference>
<dbReference type="Gene3D" id="3.40.50.720">
    <property type="entry name" value="NAD(P)-binding Rossmann-like Domain"/>
    <property type="match status" value="1"/>
</dbReference>
<evidence type="ECO:0000256" key="1">
    <source>
        <dbReference type="ARBA" id="ARBA00001947"/>
    </source>
</evidence>
<comment type="catalytic activity">
    <reaction evidence="10">
        <text>a primary alcohol + NAD(+) = an aldehyde + NADH + H(+)</text>
        <dbReference type="Rhea" id="RHEA:10736"/>
        <dbReference type="ChEBI" id="CHEBI:15378"/>
        <dbReference type="ChEBI" id="CHEBI:15734"/>
        <dbReference type="ChEBI" id="CHEBI:17478"/>
        <dbReference type="ChEBI" id="CHEBI:57540"/>
        <dbReference type="ChEBI" id="CHEBI:57945"/>
        <dbReference type="EC" id="1.1.1.1"/>
    </reaction>
</comment>
<keyword evidence="3 11" id="KW-0479">Metal-binding</keyword>
<dbReference type="GO" id="GO:0051903">
    <property type="term" value="F:S-(hydroxymethyl)glutathione dehydrogenase [NAD(P)+] activity"/>
    <property type="evidence" value="ECO:0007669"/>
    <property type="project" value="UniProtKB-EC"/>
</dbReference>
<dbReference type="InterPro" id="IPR014183">
    <property type="entry name" value="ADH_3"/>
</dbReference>
<dbReference type="SUPFAM" id="SSF51735">
    <property type="entry name" value="NAD(P)-binding Rossmann-fold domains"/>
    <property type="match status" value="1"/>
</dbReference>
<dbReference type="GO" id="GO:0005829">
    <property type="term" value="C:cytosol"/>
    <property type="evidence" value="ECO:0007669"/>
    <property type="project" value="TreeGrafter"/>
</dbReference>
<dbReference type="GO" id="GO:0004022">
    <property type="term" value="F:alcohol dehydrogenase (NAD+) activity"/>
    <property type="evidence" value="ECO:0007669"/>
    <property type="project" value="UniProtKB-EC"/>
</dbReference>
<dbReference type="GO" id="GO:0008270">
    <property type="term" value="F:zinc ion binding"/>
    <property type="evidence" value="ECO:0007669"/>
    <property type="project" value="InterPro"/>
</dbReference>
<dbReference type="Gene3D" id="3.90.180.10">
    <property type="entry name" value="Medium-chain alcohol dehydrogenases, catalytic domain"/>
    <property type="match status" value="1"/>
</dbReference>
<feature type="domain" description="Alcohol dehydrogenase-like N-terminal" evidence="13">
    <location>
        <begin position="46"/>
        <end position="175"/>
    </location>
</feature>
<dbReference type="InterPro" id="IPR002328">
    <property type="entry name" value="ADH_Zn_CS"/>
</dbReference>
<evidence type="ECO:0000313" key="14">
    <source>
        <dbReference type="EMBL" id="CAE0440221.1"/>
    </source>
</evidence>
<dbReference type="PROSITE" id="PS00059">
    <property type="entry name" value="ADH_ZINC"/>
    <property type="match status" value="1"/>
</dbReference>
<dbReference type="CDD" id="cd08300">
    <property type="entry name" value="alcohol_DH_class_III"/>
    <property type="match status" value="1"/>
</dbReference>
<dbReference type="NCBIfam" id="TIGR02818">
    <property type="entry name" value="adh_III_F_hyde"/>
    <property type="match status" value="1"/>
</dbReference>
<dbReference type="InterPro" id="IPR011032">
    <property type="entry name" value="GroES-like_sf"/>
</dbReference>
<keyword evidence="4 11" id="KW-0862">Zinc</keyword>
<dbReference type="InterPro" id="IPR013149">
    <property type="entry name" value="ADH-like_C"/>
</dbReference>
<evidence type="ECO:0000259" key="13">
    <source>
        <dbReference type="Pfam" id="PF08240"/>
    </source>
</evidence>
<evidence type="ECO:0000256" key="11">
    <source>
        <dbReference type="RuleBase" id="RU362016"/>
    </source>
</evidence>
<proteinExistence type="inferred from homology"/>
<evidence type="ECO:0000256" key="9">
    <source>
        <dbReference type="ARBA" id="ARBA00049164"/>
    </source>
</evidence>